<sequence length="87" mass="9740">MPTQIQPAVLGVLPETPGRQYFAYTCDICQDKMIGTSQRMTKSQAGNDYVKTTYHCESCDIWMTTELPRSLVVKIVDESCLPPPAKL</sequence>
<proteinExistence type="predicted"/>
<evidence type="ECO:0000313" key="2">
    <source>
        <dbReference type="EMBL" id="GCE14232.1"/>
    </source>
</evidence>
<dbReference type="RefSeq" id="WP_126581647.1">
    <property type="nucleotide sequence ID" value="NZ_BIFR01000001.1"/>
</dbReference>
<gene>
    <name evidence="1" type="ORF">KTT_40370</name>
    <name evidence="2" type="ORF">KTT_40910</name>
</gene>
<dbReference type="EMBL" id="BIFR01000001">
    <property type="protein sequence ID" value="GCE14232.1"/>
    <property type="molecule type" value="Genomic_DNA"/>
</dbReference>
<comment type="caution">
    <text evidence="2">The sequence shown here is derived from an EMBL/GenBank/DDBJ whole genome shotgun (WGS) entry which is preliminary data.</text>
</comment>
<reference evidence="2" key="2">
    <citation type="journal article" date="2019" name="Int. J. Syst. Evol. Microbiol.">
        <title>Tengunoibacter tsumagoiensis gen. nov., sp. nov., Dictyobacter kobayashii sp. nov., Dictyobacter alpinus sp. nov., and description of Dictyobacteraceae fam. nov. within the order Ktedonobacterales isolated from Tengu-no-mugimeshi, a soil-like granular mass of micro-organisms, and emended descriptions of the genera Ktedonobacter and Dictyobacter.</title>
        <authorList>
            <person name="Wang C."/>
            <person name="Zheng Y."/>
            <person name="Sakai Y."/>
            <person name="Toyoda A."/>
            <person name="Minakuchi Y."/>
            <person name="Abe K."/>
            <person name="Yokota A."/>
            <person name="Yabe S."/>
        </authorList>
    </citation>
    <scope>NUCLEOTIDE SEQUENCE</scope>
    <source>
        <strain evidence="2">Uno3</strain>
    </source>
</reference>
<reference evidence="3" key="1">
    <citation type="submission" date="2018-12" db="EMBL/GenBank/DDBJ databases">
        <title>Tengunoibacter tsumagoiensis gen. nov., sp. nov., Dictyobacter kobayashii sp. nov., D. alpinus sp. nov., and D. joshuensis sp. nov. and description of Dictyobacteraceae fam. nov. within the order Ktedonobacterales isolated from Tengu-no-mugimeshi.</title>
        <authorList>
            <person name="Wang C.M."/>
            <person name="Zheng Y."/>
            <person name="Sakai Y."/>
            <person name="Toyoda A."/>
            <person name="Minakuchi Y."/>
            <person name="Abe K."/>
            <person name="Yokota A."/>
            <person name="Yabe S."/>
        </authorList>
    </citation>
    <scope>NUCLEOTIDE SEQUENCE [LARGE SCALE GENOMIC DNA]</scope>
    <source>
        <strain evidence="3">Uno3</strain>
    </source>
</reference>
<dbReference type="Proteomes" id="UP000287352">
    <property type="component" value="Unassembled WGS sequence"/>
</dbReference>
<evidence type="ECO:0000313" key="1">
    <source>
        <dbReference type="EMBL" id="GCE14178.1"/>
    </source>
</evidence>
<keyword evidence="3" id="KW-1185">Reference proteome</keyword>
<dbReference type="AlphaFoldDB" id="A0A402A555"/>
<dbReference type="EMBL" id="BIFR01000001">
    <property type="protein sequence ID" value="GCE14178.1"/>
    <property type="molecule type" value="Genomic_DNA"/>
</dbReference>
<organism evidence="2 3">
    <name type="scientific">Tengunoibacter tsumagoiensis</name>
    <dbReference type="NCBI Taxonomy" id="2014871"/>
    <lineage>
        <taxon>Bacteria</taxon>
        <taxon>Bacillati</taxon>
        <taxon>Chloroflexota</taxon>
        <taxon>Ktedonobacteria</taxon>
        <taxon>Ktedonobacterales</taxon>
        <taxon>Dictyobacteraceae</taxon>
        <taxon>Tengunoibacter</taxon>
    </lineage>
</organism>
<accession>A0A402A555</accession>
<evidence type="ECO:0000313" key="3">
    <source>
        <dbReference type="Proteomes" id="UP000287352"/>
    </source>
</evidence>
<protein>
    <submittedName>
        <fullName evidence="2">Uncharacterized protein</fullName>
    </submittedName>
</protein>
<name>A0A402A555_9CHLR</name>